<proteinExistence type="predicted"/>
<keyword evidence="2" id="KW-1185">Reference proteome</keyword>
<accession>A0A0S0N5G3</accession>
<dbReference type="KEGG" id="vg:26623552"/>
<keyword evidence="1" id="KW-0378">Hydrolase</keyword>
<dbReference type="RefSeq" id="YP_009196327.1">
    <property type="nucleotide sequence ID" value="NC_028770.1"/>
</dbReference>
<dbReference type="GeneID" id="26623552"/>
<evidence type="ECO:0000313" key="2">
    <source>
        <dbReference type="Proteomes" id="UP000204009"/>
    </source>
</evidence>
<reference evidence="1 2" key="1">
    <citation type="journal article" date="2012" name="Appl. Environ. Microbiol.">
        <title>High Diversity and Novel Species of Pseudomonas aeruginosa Bacteriophages.</title>
        <authorList>
            <person name="Sepulveda-Robles O."/>
            <person name="Kameyama L."/>
            <person name="Guarneros G."/>
        </authorList>
    </citation>
    <scope>NUCLEOTIDE SEQUENCE [LARGE SCALE GENOMIC DNA]</scope>
</reference>
<organismHost>
    <name type="scientific">Pseudomonas aeruginosa</name>
    <dbReference type="NCBI Taxonomy" id="287"/>
</organismHost>
<dbReference type="GO" id="GO:0016787">
    <property type="term" value="F:hydrolase activity"/>
    <property type="evidence" value="ECO:0007669"/>
    <property type="project" value="UniProtKB-KW"/>
</dbReference>
<sequence>MLDFIITGLPRSATTWASVWMTGDGAHCAHDPLYHTHYEDWPTALVQPGVLNGASDTGIWRWPDWLNAQAAAGTRILILERDFEDCNASLAQIGLPADLTGEDEFNLGAITGLHMPFDQLFEEEAAAEAWEFLTRGQLPFNRRRWVTLKDVEMQPNFVGLSVGPEVTRKLYQELANIALGERS</sequence>
<name>A0A0S0N5G3_BPPAM</name>
<dbReference type="SUPFAM" id="SSF52540">
    <property type="entry name" value="P-loop containing nucleoside triphosphate hydrolases"/>
    <property type="match status" value="1"/>
</dbReference>
<dbReference type="InterPro" id="IPR027417">
    <property type="entry name" value="P-loop_NTPase"/>
</dbReference>
<dbReference type="Proteomes" id="UP000204009">
    <property type="component" value="Segment"/>
</dbReference>
<protein>
    <submittedName>
        <fullName evidence="1">Nucleotide triphosphate hydrolase</fullName>
    </submittedName>
</protein>
<dbReference type="EMBL" id="JQ067087">
    <property type="protein sequence ID" value="ALH23748.1"/>
    <property type="molecule type" value="Genomic_DNA"/>
</dbReference>
<evidence type="ECO:0000313" key="1">
    <source>
        <dbReference type="EMBL" id="ALH23748.1"/>
    </source>
</evidence>
<dbReference type="OrthoDB" id="15949at10239"/>
<gene>
    <name evidence="1" type="ORF">PaMx11_74</name>
</gene>
<organism evidence="1 2">
    <name type="scientific">Pseudomonas phage PaMx11</name>
    <dbReference type="NCBI Taxonomy" id="1175657"/>
    <lineage>
        <taxon>Viruses</taxon>
        <taxon>Duplodnaviria</taxon>
        <taxon>Heunggongvirae</taxon>
        <taxon>Uroviricota</taxon>
        <taxon>Caudoviricetes</taxon>
        <taxon>Mesyanzhinovviridae</taxon>
        <taxon>Bradleyvirinae</taxon>
        <taxon>Abidjanvirus</taxon>
        <taxon>Abidjanvirus PaMx11</taxon>
        <taxon>Pseudomonas virus PaMx11</taxon>
    </lineage>
</organism>